<keyword evidence="1" id="KW-1133">Transmembrane helix</keyword>
<keyword evidence="3" id="KW-1185">Reference proteome</keyword>
<accession>A0A7N1A3Q6</accession>
<sequence length="68" mass="7509">MSYLKWQRDGTSPFPLKIPYPCKSVAAKGTYITATLDHSQSLSILFPCLFLFVSIALKQSGIKKTASL</sequence>
<organism evidence="2 3">
    <name type="scientific">Kalanchoe fedtschenkoi</name>
    <name type="common">Lavender scallops</name>
    <name type="synonym">South American air plant</name>
    <dbReference type="NCBI Taxonomy" id="63787"/>
    <lineage>
        <taxon>Eukaryota</taxon>
        <taxon>Viridiplantae</taxon>
        <taxon>Streptophyta</taxon>
        <taxon>Embryophyta</taxon>
        <taxon>Tracheophyta</taxon>
        <taxon>Spermatophyta</taxon>
        <taxon>Magnoliopsida</taxon>
        <taxon>eudicotyledons</taxon>
        <taxon>Gunneridae</taxon>
        <taxon>Pentapetalae</taxon>
        <taxon>Saxifragales</taxon>
        <taxon>Crassulaceae</taxon>
        <taxon>Kalanchoe</taxon>
    </lineage>
</organism>
<feature type="transmembrane region" description="Helical" evidence="1">
    <location>
        <begin position="40"/>
        <end position="57"/>
    </location>
</feature>
<proteinExistence type="predicted"/>
<evidence type="ECO:0000313" key="3">
    <source>
        <dbReference type="Proteomes" id="UP000594263"/>
    </source>
</evidence>
<evidence type="ECO:0000313" key="2">
    <source>
        <dbReference type="EnsemblPlants" id="Kaladp0093s0111.1.v1.1.CDS.1"/>
    </source>
</evidence>
<dbReference type="EnsemblPlants" id="Kaladp0093s0111.1.v1.1">
    <property type="protein sequence ID" value="Kaladp0093s0111.1.v1.1.CDS.1"/>
    <property type="gene ID" value="Kaladp0093s0111.v1.1"/>
</dbReference>
<keyword evidence="1" id="KW-0812">Transmembrane</keyword>
<name>A0A7N1A3Q6_KALFE</name>
<keyword evidence="1" id="KW-0472">Membrane</keyword>
<reference evidence="2" key="1">
    <citation type="submission" date="2021-01" db="UniProtKB">
        <authorList>
            <consortium name="EnsemblPlants"/>
        </authorList>
    </citation>
    <scope>IDENTIFICATION</scope>
</reference>
<dbReference type="Gramene" id="Kaladp0093s0111.1.v1.1">
    <property type="protein sequence ID" value="Kaladp0093s0111.1.v1.1.CDS.1"/>
    <property type="gene ID" value="Kaladp0093s0111.v1.1"/>
</dbReference>
<dbReference type="AlphaFoldDB" id="A0A7N1A3Q6"/>
<dbReference type="Proteomes" id="UP000594263">
    <property type="component" value="Unplaced"/>
</dbReference>
<evidence type="ECO:0000256" key="1">
    <source>
        <dbReference type="SAM" id="Phobius"/>
    </source>
</evidence>
<protein>
    <submittedName>
        <fullName evidence="2">Uncharacterized protein</fullName>
    </submittedName>
</protein>